<evidence type="ECO:0000313" key="6">
    <source>
        <dbReference type="EMBL" id="KAG5492429.1"/>
    </source>
</evidence>
<dbReference type="Pfam" id="PF02779">
    <property type="entry name" value="Transket_pyr"/>
    <property type="match status" value="1"/>
</dbReference>
<comment type="catalytic activity">
    <reaction evidence="4">
        <text>N(6)-[(R)-lipoyl]-L-lysyl-[protein] + 3-methyl-2-oxobutanoate + H(+) = N(6)-[(R)-S(8)-2-methylpropanoyldihydrolipoyl]-L-lysyl-[protein] + CO2</text>
        <dbReference type="Rhea" id="RHEA:13457"/>
        <dbReference type="Rhea" id="RHEA-COMP:10474"/>
        <dbReference type="Rhea" id="RHEA-COMP:10497"/>
        <dbReference type="ChEBI" id="CHEBI:11851"/>
        <dbReference type="ChEBI" id="CHEBI:15378"/>
        <dbReference type="ChEBI" id="CHEBI:16526"/>
        <dbReference type="ChEBI" id="CHEBI:83099"/>
        <dbReference type="ChEBI" id="CHEBI:83142"/>
        <dbReference type="EC" id="1.2.4.4"/>
    </reaction>
    <physiologicalReaction direction="left-to-right" evidence="4">
        <dbReference type="Rhea" id="RHEA:13458"/>
    </physiologicalReaction>
</comment>
<dbReference type="PROSITE" id="PS51257">
    <property type="entry name" value="PROKAR_LIPOPROTEIN"/>
    <property type="match status" value="1"/>
</dbReference>
<dbReference type="InterPro" id="IPR033248">
    <property type="entry name" value="Transketolase_C"/>
</dbReference>
<comment type="cofactor">
    <cofactor evidence="1">
        <name>thiamine diphosphate</name>
        <dbReference type="ChEBI" id="CHEBI:58937"/>
    </cofactor>
</comment>
<dbReference type="GO" id="GO:0009083">
    <property type="term" value="P:branched-chain amino acid catabolic process"/>
    <property type="evidence" value="ECO:0007669"/>
    <property type="project" value="TreeGrafter"/>
</dbReference>
<dbReference type="RefSeq" id="XP_067753213.1">
    <property type="nucleotide sequence ID" value="XM_067897056.1"/>
</dbReference>
<organism evidence="6 7">
    <name type="scientific">Porcisia hertigi</name>
    <dbReference type="NCBI Taxonomy" id="2761500"/>
    <lineage>
        <taxon>Eukaryota</taxon>
        <taxon>Discoba</taxon>
        <taxon>Euglenozoa</taxon>
        <taxon>Kinetoplastea</taxon>
        <taxon>Metakinetoplastina</taxon>
        <taxon>Trypanosomatida</taxon>
        <taxon>Trypanosomatidae</taxon>
        <taxon>Leishmaniinae</taxon>
        <taxon>Porcisia</taxon>
    </lineage>
</organism>
<keyword evidence="7" id="KW-1185">Reference proteome</keyword>
<evidence type="ECO:0000256" key="1">
    <source>
        <dbReference type="ARBA" id="ARBA00001964"/>
    </source>
</evidence>
<dbReference type="PANTHER" id="PTHR42980:SF1">
    <property type="entry name" value="2-OXOISOVALERATE DEHYDROGENASE SUBUNIT BETA, MITOCHONDRIAL"/>
    <property type="match status" value="1"/>
</dbReference>
<dbReference type="AlphaFoldDB" id="A0A836HIY9"/>
<dbReference type="InterPro" id="IPR005475">
    <property type="entry name" value="Transketolase-like_Pyr-bd"/>
</dbReference>
<comment type="caution">
    <text evidence="6">The sequence shown here is derived from an EMBL/GenBank/DDBJ whole genome shotgun (WGS) entry which is preliminary data.</text>
</comment>
<dbReference type="InterPro" id="IPR029061">
    <property type="entry name" value="THDP-binding"/>
</dbReference>
<keyword evidence="3" id="KW-0560">Oxidoreductase</keyword>
<dbReference type="EC" id="1.2.4.4" evidence="2"/>
<evidence type="ECO:0000256" key="4">
    <source>
        <dbReference type="ARBA" id="ARBA00051764"/>
    </source>
</evidence>
<dbReference type="FunFam" id="3.40.50.970:FF:000001">
    <property type="entry name" value="Pyruvate dehydrogenase E1 beta subunit"/>
    <property type="match status" value="1"/>
</dbReference>
<dbReference type="PANTHER" id="PTHR42980">
    <property type="entry name" value="2-OXOISOVALERATE DEHYDROGENASE SUBUNIT BETA-RELATED"/>
    <property type="match status" value="1"/>
</dbReference>
<accession>A0A836HIY9</accession>
<dbReference type="InterPro" id="IPR009014">
    <property type="entry name" value="Transketo_C/PFOR_II"/>
</dbReference>
<gene>
    <name evidence="6" type="ORF">JKF63_01007</name>
</gene>
<name>A0A836HIY9_9TRYP</name>
<dbReference type="GO" id="GO:0007584">
    <property type="term" value="P:response to nutrient"/>
    <property type="evidence" value="ECO:0007669"/>
    <property type="project" value="TreeGrafter"/>
</dbReference>
<reference evidence="6 7" key="1">
    <citation type="submission" date="2021-02" db="EMBL/GenBank/DDBJ databases">
        <title>Porcisia hertigi Genome sequencing and assembly.</title>
        <authorList>
            <person name="Almutairi H."/>
            <person name="Gatherer D."/>
        </authorList>
    </citation>
    <scope>NUCLEOTIDE SEQUENCE [LARGE SCALE GENOMIC DNA]</scope>
    <source>
        <strain evidence="6 7">C119</strain>
    </source>
</reference>
<dbReference type="SUPFAM" id="SSF52922">
    <property type="entry name" value="TK C-terminal domain-like"/>
    <property type="match status" value="1"/>
</dbReference>
<feature type="domain" description="Transketolase-like pyrimidine-binding" evidence="5">
    <location>
        <begin position="49"/>
        <end position="222"/>
    </location>
</feature>
<proteinExistence type="predicted"/>
<protein>
    <recommendedName>
        <fullName evidence="2">3-methyl-2-oxobutanoate dehydrogenase (2-methylpropanoyl-transferring)</fullName>
        <ecNumber evidence="2">1.2.4.4</ecNumber>
    </recommendedName>
</protein>
<dbReference type="Gene3D" id="3.40.50.920">
    <property type="match status" value="1"/>
</dbReference>
<evidence type="ECO:0000256" key="2">
    <source>
        <dbReference type="ARBA" id="ARBA00012277"/>
    </source>
</evidence>
<dbReference type="SUPFAM" id="SSF52518">
    <property type="entry name" value="Thiamin diphosphate-binding fold (THDP-binding)"/>
    <property type="match status" value="1"/>
</dbReference>
<dbReference type="OrthoDB" id="878at2759"/>
<dbReference type="Proteomes" id="UP000674318">
    <property type="component" value="Chromosome 35"/>
</dbReference>
<dbReference type="GO" id="GO:0003863">
    <property type="term" value="F:branched-chain 2-oxo acid dehydrogenase activity"/>
    <property type="evidence" value="ECO:0007669"/>
    <property type="project" value="UniProtKB-EC"/>
</dbReference>
<evidence type="ECO:0000313" key="7">
    <source>
        <dbReference type="Proteomes" id="UP000674318"/>
    </source>
</evidence>
<dbReference type="KEGG" id="phet:94287133"/>
<dbReference type="FunFam" id="3.40.50.920:FF:000020">
    <property type="entry name" value="Putative 2-oxoisovalerate dehydrogenase beta subunit, mitochondrial"/>
    <property type="match status" value="1"/>
</dbReference>
<dbReference type="CDD" id="cd07036">
    <property type="entry name" value="TPP_PYR_E1-PDHc-beta_like"/>
    <property type="match status" value="1"/>
</dbReference>
<sequence length="366" mass="39865">MRRLSVVSATIAAAASCATAKRHASVQPSEFRFAPVSGEEEATCNGVKMNLFQAINSGLDHALSKEKTVLLGEDVEFGGVFRCTLDLRKKHGPQKVIDSPLTEQGIVGFAVGMAAVGWHPIAEVQFADYIFPAFDQIVNEAAKYRFRTGGNFHCGMLIRAPCSAVGHGGIYHSQSVEGYFNHCPGLKIVMPSSPSEAKGLLLKCMEENDPCIFFEPKILYRSAVEEVNPDYYTLPLGKGRVLVEGRDVTIVTYGSQVYMAARAAKMALEEGISVELIDLRSLLPWDRELVAGSVKKTGKVIVTHEAPKTSGYGAELVSSITEDCFLSLEAPPMRVCGLDTPVPLHERLYLPNELKLLDAIKSVVKF</sequence>
<dbReference type="EMBL" id="JAFJZO010000035">
    <property type="protein sequence ID" value="KAG5492429.1"/>
    <property type="molecule type" value="Genomic_DNA"/>
</dbReference>
<dbReference type="GeneID" id="94287133"/>
<evidence type="ECO:0000259" key="5">
    <source>
        <dbReference type="SMART" id="SM00861"/>
    </source>
</evidence>
<dbReference type="Pfam" id="PF02780">
    <property type="entry name" value="Transketolase_C"/>
    <property type="match status" value="1"/>
</dbReference>
<dbReference type="Gene3D" id="3.40.50.970">
    <property type="match status" value="1"/>
</dbReference>
<dbReference type="SMART" id="SM00861">
    <property type="entry name" value="Transket_pyr"/>
    <property type="match status" value="1"/>
</dbReference>
<evidence type="ECO:0000256" key="3">
    <source>
        <dbReference type="ARBA" id="ARBA00023002"/>
    </source>
</evidence>